<dbReference type="EMBL" id="PDCK01000043">
    <property type="protein sequence ID" value="PRQ34941.1"/>
    <property type="molecule type" value="Genomic_DNA"/>
</dbReference>
<reference evidence="1 2" key="1">
    <citation type="journal article" date="2018" name="Nat. Genet.">
        <title>The Rosa genome provides new insights in the design of modern roses.</title>
        <authorList>
            <person name="Bendahmane M."/>
        </authorList>
    </citation>
    <scope>NUCLEOTIDE SEQUENCE [LARGE SCALE GENOMIC DNA]</scope>
    <source>
        <strain evidence="2">cv. Old Blush</strain>
    </source>
</reference>
<dbReference type="AlphaFoldDB" id="A0A2P6QL87"/>
<sequence length="55" mass="6386">MKILEGYPNGLSRFEFSIYTCNFVQMNVNSLKFPVNQMGIKGRFLRSVRSEFSGF</sequence>
<evidence type="ECO:0000313" key="2">
    <source>
        <dbReference type="Proteomes" id="UP000238479"/>
    </source>
</evidence>
<protein>
    <submittedName>
        <fullName evidence="1">Uncharacterized protein</fullName>
    </submittedName>
</protein>
<evidence type="ECO:0000313" key="1">
    <source>
        <dbReference type="EMBL" id="PRQ34941.1"/>
    </source>
</evidence>
<dbReference type="Gramene" id="PRQ34941">
    <property type="protein sequence ID" value="PRQ34941"/>
    <property type="gene ID" value="RchiOBHm_Chr5g0074631"/>
</dbReference>
<organism evidence="1 2">
    <name type="scientific">Rosa chinensis</name>
    <name type="common">China rose</name>
    <dbReference type="NCBI Taxonomy" id="74649"/>
    <lineage>
        <taxon>Eukaryota</taxon>
        <taxon>Viridiplantae</taxon>
        <taxon>Streptophyta</taxon>
        <taxon>Embryophyta</taxon>
        <taxon>Tracheophyta</taxon>
        <taxon>Spermatophyta</taxon>
        <taxon>Magnoliopsida</taxon>
        <taxon>eudicotyledons</taxon>
        <taxon>Gunneridae</taxon>
        <taxon>Pentapetalae</taxon>
        <taxon>rosids</taxon>
        <taxon>fabids</taxon>
        <taxon>Rosales</taxon>
        <taxon>Rosaceae</taxon>
        <taxon>Rosoideae</taxon>
        <taxon>Rosoideae incertae sedis</taxon>
        <taxon>Rosa</taxon>
    </lineage>
</organism>
<gene>
    <name evidence="1" type="ORF">RchiOBHm_Chr5g0074631</name>
</gene>
<name>A0A2P6QL87_ROSCH</name>
<keyword evidence="2" id="KW-1185">Reference proteome</keyword>
<accession>A0A2P6QL87</accession>
<proteinExistence type="predicted"/>
<comment type="caution">
    <text evidence="1">The sequence shown here is derived from an EMBL/GenBank/DDBJ whole genome shotgun (WGS) entry which is preliminary data.</text>
</comment>
<dbReference type="Proteomes" id="UP000238479">
    <property type="component" value="Chromosome 5"/>
</dbReference>